<name>A0ABR2WDZ9_9FUNG</name>
<keyword evidence="3" id="KW-1185">Reference proteome</keyword>
<dbReference type="EMBL" id="JASJQH010003230">
    <property type="protein sequence ID" value="KAK9759720.1"/>
    <property type="molecule type" value="Genomic_DNA"/>
</dbReference>
<evidence type="ECO:0000256" key="1">
    <source>
        <dbReference type="SAM" id="MobiDB-lite"/>
    </source>
</evidence>
<gene>
    <name evidence="2" type="ORF">K7432_016991</name>
</gene>
<comment type="caution">
    <text evidence="2">The sequence shown here is derived from an EMBL/GenBank/DDBJ whole genome shotgun (WGS) entry which is preliminary data.</text>
</comment>
<evidence type="ECO:0000313" key="2">
    <source>
        <dbReference type="EMBL" id="KAK9759720.1"/>
    </source>
</evidence>
<feature type="region of interest" description="Disordered" evidence="1">
    <location>
        <begin position="143"/>
        <end position="178"/>
    </location>
</feature>
<evidence type="ECO:0000313" key="3">
    <source>
        <dbReference type="Proteomes" id="UP001479436"/>
    </source>
</evidence>
<dbReference type="Proteomes" id="UP001479436">
    <property type="component" value="Unassembled WGS sequence"/>
</dbReference>
<sequence>MLVELASSKTKFLNKYFQSTIQGRRFVTDGPLHMTKLTIEDLTTLSRECVSSDFLRSNRSVIEEVLDDFQLESYITDAHSKSEESIASSCEDIKDDFIDYVTSLRPKPTILNTPTKTNLRAISYPGPSASKLATKPDFRKTQSLQSVVSHASTSSSATDSDYSMPVTDDEEATPTRIHPKAETVYVLSTDKGKMPEPHASIARRLSFTAPEKSSPMIVSPLQPVICYHT</sequence>
<organism evidence="2 3">
    <name type="scientific">Basidiobolus ranarum</name>
    <dbReference type="NCBI Taxonomy" id="34480"/>
    <lineage>
        <taxon>Eukaryota</taxon>
        <taxon>Fungi</taxon>
        <taxon>Fungi incertae sedis</taxon>
        <taxon>Zoopagomycota</taxon>
        <taxon>Entomophthoromycotina</taxon>
        <taxon>Basidiobolomycetes</taxon>
        <taxon>Basidiobolales</taxon>
        <taxon>Basidiobolaceae</taxon>
        <taxon>Basidiobolus</taxon>
    </lineage>
</organism>
<reference evidence="2 3" key="1">
    <citation type="submission" date="2023-04" db="EMBL/GenBank/DDBJ databases">
        <title>Genome of Basidiobolus ranarum AG-B5.</title>
        <authorList>
            <person name="Stajich J.E."/>
            <person name="Carter-House D."/>
            <person name="Gryganskyi A."/>
        </authorList>
    </citation>
    <scope>NUCLEOTIDE SEQUENCE [LARGE SCALE GENOMIC DNA]</scope>
    <source>
        <strain evidence="2 3">AG-B5</strain>
    </source>
</reference>
<protein>
    <submittedName>
        <fullName evidence="2">Uncharacterized protein</fullName>
    </submittedName>
</protein>
<accession>A0ABR2WDZ9</accession>
<proteinExistence type="predicted"/>
<feature type="compositionally biased region" description="Low complexity" evidence="1">
    <location>
        <begin position="146"/>
        <end position="163"/>
    </location>
</feature>